<dbReference type="Pfam" id="PF01295">
    <property type="entry name" value="Adenylate_cycl"/>
    <property type="match status" value="1"/>
</dbReference>
<dbReference type="Proteomes" id="UP001162030">
    <property type="component" value="Chromosome"/>
</dbReference>
<keyword evidence="2" id="KW-0456">Lyase</keyword>
<dbReference type="SUPFAM" id="SSF81301">
    <property type="entry name" value="Nucleotidyltransferase"/>
    <property type="match status" value="1"/>
</dbReference>
<dbReference type="GO" id="GO:0004016">
    <property type="term" value="F:adenylate cyclase activity"/>
    <property type="evidence" value="ECO:0007669"/>
    <property type="project" value="UniProtKB-EC"/>
</dbReference>
<dbReference type="InterPro" id="IPR043519">
    <property type="entry name" value="NT_sf"/>
</dbReference>
<dbReference type="PIRSF" id="PIRSF001444">
    <property type="entry name" value="Adenylate_cycl"/>
    <property type="match status" value="1"/>
</dbReference>
<evidence type="ECO:0000313" key="2">
    <source>
        <dbReference type="EMBL" id="CAI8927739.1"/>
    </source>
</evidence>
<dbReference type="PANTHER" id="PTHR38760:SF1">
    <property type="entry name" value="ADENYLATE CYCLASE"/>
    <property type="match status" value="1"/>
</dbReference>
<proteinExistence type="predicted"/>
<reference evidence="2 3" key="1">
    <citation type="submission" date="2023-03" db="EMBL/GenBank/DDBJ databases">
        <authorList>
            <person name="Pearce D."/>
        </authorList>
    </citation>
    <scope>NUCLEOTIDE SEQUENCE [LARGE SCALE GENOMIC DNA]</scope>
    <source>
        <strain evidence="2">Msz</strain>
    </source>
</reference>
<dbReference type="InterPro" id="IPR000274">
    <property type="entry name" value="Adenylate_cyclase_1"/>
</dbReference>
<dbReference type="RefSeq" id="WP_317963426.1">
    <property type="nucleotide sequence ID" value="NZ_OX458333.1"/>
</dbReference>
<keyword evidence="3" id="KW-1185">Reference proteome</keyword>
<gene>
    <name evidence="2" type="ORF">MSZNOR_3972</name>
</gene>
<protein>
    <submittedName>
        <fullName evidence="2">Adenylate cyclase, class 1</fullName>
        <ecNumber evidence="2">4.6.1.1</ecNumber>
    </submittedName>
</protein>
<evidence type="ECO:0000313" key="3">
    <source>
        <dbReference type="Proteomes" id="UP001162030"/>
    </source>
</evidence>
<accession>A0ABN8XA86</accession>
<sequence>MTKSALRPIKLGGPGEDIDRKSLAAIVRRFQNLHRFQLQRIQAHQTPRQRSFLDLLPLLFHCNYPLLPGYVSSETPAGIPDYSPGRRALLAAKRLTKTFEYKRRALSDYPIHAIYLMGSVSSVAYSQKSDLDIWLCHSGSLDSSQLDELRRKATGIENWAQSLGLKVHIFLADSERFRLGVGTPISTESCGSVQHHLLLEEFYRTGIWLAGRAAAWWLVPPEFEDRYLEYLTHLQEKRFVNETDFIDFGGLEVVPLDEFIGGTLWHLHKAIDAPHKSLLKLFLMESYANQYPRTRWLCTRLKAAVYEGNLDDGELDPYILMYREVERYLSAREESERLELARQCFYLKLNELVRLGSGAEAEKRRRQSILDAMAHAWRWSPQRVYELNERSHWNVFEALDEQKVIGRELTRSYRTVQWLASEHTNIGGLAGEEIKLLGRRLSAALEPKPGKVEKLILDSGDRIEPKNFSLHEVRLADGELGWILYPGLVTSADSGKSRYLKKTHSLVELLAWLSLNGLYDRRASLLLETVESALTLSELKNNLRALNSFLGAHDRKPDHLDDYAQAPRVIAAALFVNLGIDVDASRPDGLRLASNRHDALSYGHDRSNLIHQVDAVILTSWRETLVKRYQGLTGFFDCLAELMNEPLSEEMHFECFCFVPGRARTISLRVKELYRDLRKAFSRAEPSLRYVLRGGSEFFLFDKSGTSVRYWGVPDLERLYTELSAPRLAFSPVVFDRNTLEHDPLPVIYGHNRPGIIQVFCQPESGLVKIYILDERGSLFQRTHEPVGSQLVLGPYALFLGDILQRYALAVSGTEYYLVERDPLEGYTVKSAGFQPDSASFAFKIRVLARETAPGRVTYTIFCNELEFTSMDGGQDVFARAAAYIIRLRRSGERYPIYITSIDLPLSVLGVSSPDELQTIHFLKFKQKIEERLSPNVIKL</sequence>
<dbReference type="PANTHER" id="PTHR38760">
    <property type="entry name" value="ADENYLATE CYCLASE"/>
    <property type="match status" value="1"/>
</dbReference>
<feature type="domain" description="Adenylate cyclase class-I N-terminal" evidence="1">
    <location>
        <begin position="23"/>
        <end position="217"/>
    </location>
</feature>
<dbReference type="EMBL" id="OX458333">
    <property type="protein sequence ID" value="CAI8927739.1"/>
    <property type="molecule type" value="Genomic_DNA"/>
</dbReference>
<name>A0ABN8XA86_9GAMM</name>
<organism evidence="2 3">
    <name type="scientific">Methylocaldum szegediense</name>
    <dbReference type="NCBI Taxonomy" id="73780"/>
    <lineage>
        <taxon>Bacteria</taxon>
        <taxon>Pseudomonadati</taxon>
        <taxon>Pseudomonadota</taxon>
        <taxon>Gammaproteobacteria</taxon>
        <taxon>Methylococcales</taxon>
        <taxon>Methylococcaceae</taxon>
        <taxon>Methylocaldum</taxon>
    </lineage>
</organism>
<dbReference type="EC" id="4.6.1.1" evidence="2"/>
<dbReference type="Pfam" id="PF12633">
    <property type="entry name" value="Adenyl_cycl_N"/>
    <property type="match status" value="1"/>
</dbReference>
<dbReference type="InterPro" id="IPR024685">
    <property type="entry name" value="Adenylate_cyclase_1_N"/>
</dbReference>
<evidence type="ECO:0000259" key="1">
    <source>
        <dbReference type="Pfam" id="PF12633"/>
    </source>
</evidence>